<evidence type="ECO:0000256" key="5">
    <source>
        <dbReference type="RuleBase" id="RU004262"/>
    </source>
</evidence>
<evidence type="ECO:0000313" key="7">
    <source>
        <dbReference type="EMBL" id="KAL0892085.1"/>
    </source>
</evidence>
<dbReference type="PIRSF" id="PIRSF000865">
    <property type="entry name" value="Lipoprotein_lipase_LIPH"/>
    <property type="match status" value="1"/>
</dbReference>
<feature type="domain" description="Lipase" evidence="6">
    <location>
        <begin position="39"/>
        <end position="356"/>
    </location>
</feature>
<protein>
    <recommendedName>
        <fullName evidence="6">Lipase domain-containing protein</fullName>
    </recommendedName>
</protein>
<dbReference type="InterPro" id="IPR002331">
    <property type="entry name" value="Lipase_panc"/>
</dbReference>
<keyword evidence="8" id="KW-1185">Reference proteome</keyword>
<comment type="similarity">
    <text evidence="2 5">Belongs to the AB hydrolase superfamily. Lipase family.</text>
</comment>
<keyword evidence="4" id="KW-1015">Disulfide bond</keyword>
<dbReference type="EMBL" id="JBEUOH010000007">
    <property type="protein sequence ID" value="KAL0892085.1"/>
    <property type="molecule type" value="Genomic_DNA"/>
</dbReference>
<comment type="subcellular location">
    <subcellularLocation>
        <location evidence="1">Secreted</location>
    </subcellularLocation>
</comment>
<sequence>MNGTSATLMLQTIMVLMDRQNGTDVTNFPGSFSDDMELERCYGNYGCFSKAYPWTENRPDNYFPLSPESMAIRYPTFTRRNRKTPVFLQADNIERIRNANIDPRGPFYIISHGFLEGGHKPWMQEMVNALLNIEGNDAATAIVVDWIGGSQPPYGQAVANIRLIGVMTAHLVHNLYVELGLSNVDNFHFIGHSLGAHLAGYCGHALQKKFNLKLGRITGLDPAAPHFSKTVTIVRLDRSDAKYVDVIHTNAIPLYMSGLGISEPIGHVDFFPNGGSLQPGCGSNSRSPSADITPTVMRMLGCHHVRSHEYFTESIAPSCPFIAMQCESYEAFLAGNCTTCDLKHFCIPMGYHSYSMYKRLHTAGLVDTNSNIALYSMTGNNKPFCRVHYEVTLKVSNSTASRTHGPESGRVSITLVDRNNNKSEHKYIDDEQKFYKPGDVENKMIAVKDKGHPPVFVIVEWKYETNLFNPMTWRLIKSPSIYIEYLKFSSIEYNTDITVCPKQNKPVVANLPTIMKTKYCKLRK</sequence>
<dbReference type="PANTHER" id="PTHR11610:SF185">
    <property type="entry name" value="LD47264P"/>
    <property type="match status" value="1"/>
</dbReference>
<organism evidence="7 8">
    <name type="scientific">Loxostege sticticalis</name>
    <name type="common">Beet webworm moth</name>
    <dbReference type="NCBI Taxonomy" id="481309"/>
    <lineage>
        <taxon>Eukaryota</taxon>
        <taxon>Metazoa</taxon>
        <taxon>Ecdysozoa</taxon>
        <taxon>Arthropoda</taxon>
        <taxon>Hexapoda</taxon>
        <taxon>Insecta</taxon>
        <taxon>Pterygota</taxon>
        <taxon>Neoptera</taxon>
        <taxon>Endopterygota</taxon>
        <taxon>Lepidoptera</taxon>
        <taxon>Glossata</taxon>
        <taxon>Ditrysia</taxon>
        <taxon>Pyraloidea</taxon>
        <taxon>Crambidae</taxon>
        <taxon>Pyraustinae</taxon>
        <taxon>Loxostege</taxon>
    </lineage>
</organism>
<dbReference type="InterPro" id="IPR013818">
    <property type="entry name" value="Lipase"/>
</dbReference>
<evidence type="ECO:0000259" key="6">
    <source>
        <dbReference type="Pfam" id="PF00151"/>
    </source>
</evidence>
<dbReference type="InterPro" id="IPR000734">
    <property type="entry name" value="TAG_lipase"/>
</dbReference>
<evidence type="ECO:0000256" key="1">
    <source>
        <dbReference type="ARBA" id="ARBA00004613"/>
    </source>
</evidence>
<gene>
    <name evidence="7" type="ORF">ABMA27_015297</name>
</gene>
<dbReference type="Proteomes" id="UP001549920">
    <property type="component" value="Unassembled WGS sequence"/>
</dbReference>
<dbReference type="Pfam" id="PF00151">
    <property type="entry name" value="Lipase"/>
    <property type="match status" value="1"/>
</dbReference>
<dbReference type="InterPro" id="IPR033906">
    <property type="entry name" value="Lipase_N"/>
</dbReference>
<accession>A0ABR3I735</accession>
<evidence type="ECO:0000256" key="4">
    <source>
        <dbReference type="ARBA" id="ARBA00023157"/>
    </source>
</evidence>
<evidence type="ECO:0000256" key="2">
    <source>
        <dbReference type="ARBA" id="ARBA00010701"/>
    </source>
</evidence>
<keyword evidence="3" id="KW-0964">Secreted</keyword>
<name>A0ABR3I735_LOXSC</name>
<proteinExistence type="inferred from homology"/>
<dbReference type="InterPro" id="IPR029058">
    <property type="entry name" value="AB_hydrolase_fold"/>
</dbReference>
<dbReference type="PANTHER" id="PTHR11610">
    <property type="entry name" value="LIPASE"/>
    <property type="match status" value="1"/>
</dbReference>
<dbReference type="PRINTS" id="PR00823">
    <property type="entry name" value="PANCLIPASE"/>
</dbReference>
<dbReference type="CDD" id="cd00707">
    <property type="entry name" value="Pancreat_lipase_like"/>
    <property type="match status" value="1"/>
</dbReference>
<dbReference type="InterPro" id="IPR016272">
    <property type="entry name" value="Lipase_LIPH"/>
</dbReference>
<evidence type="ECO:0000313" key="8">
    <source>
        <dbReference type="Proteomes" id="UP001549920"/>
    </source>
</evidence>
<dbReference type="SUPFAM" id="SSF53474">
    <property type="entry name" value="alpha/beta-Hydrolases"/>
    <property type="match status" value="1"/>
</dbReference>
<comment type="caution">
    <text evidence="7">The sequence shown here is derived from an EMBL/GenBank/DDBJ whole genome shotgun (WGS) entry which is preliminary data.</text>
</comment>
<dbReference type="PRINTS" id="PR00821">
    <property type="entry name" value="TAGLIPASE"/>
</dbReference>
<reference evidence="7 8" key="1">
    <citation type="submission" date="2024-06" db="EMBL/GenBank/DDBJ databases">
        <title>A chromosome-level genome assembly of beet webworm, Loxostege sticticalis.</title>
        <authorList>
            <person name="Zhang Y."/>
        </authorList>
    </citation>
    <scope>NUCLEOTIDE SEQUENCE [LARGE SCALE GENOMIC DNA]</scope>
    <source>
        <strain evidence="7">AQ026</strain>
        <tissue evidence="7">Whole body</tissue>
    </source>
</reference>
<evidence type="ECO:0000256" key="3">
    <source>
        <dbReference type="ARBA" id="ARBA00022525"/>
    </source>
</evidence>
<dbReference type="Gene3D" id="3.40.50.1820">
    <property type="entry name" value="alpha/beta hydrolase"/>
    <property type="match status" value="1"/>
</dbReference>